<reference evidence="3" key="1">
    <citation type="submission" date="2019-10" db="EMBL/GenBank/DDBJ databases">
        <title>Nonomuraea sp. nov., isolated from Phyllanthus amarus.</title>
        <authorList>
            <person name="Klykleung N."/>
            <person name="Tanasupawat S."/>
        </authorList>
    </citation>
    <scope>NUCLEOTIDE SEQUENCE [LARGE SCALE GENOMIC DNA]</scope>
    <source>
        <strain evidence="3">3MP-10</strain>
    </source>
</reference>
<evidence type="ECO:0000256" key="1">
    <source>
        <dbReference type="SAM" id="MobiDB-lite"/>
    </source>
</evidence>
<name>A0A5N6A1T1_9ACTN</name>
<organism evidence="3 4">
    <name type="scientific">Streptomyces mimosae</name>
    <dbReference type="NCBI Taxonomy" id="2586635"/>
    <lineage>
        <taxon>Bacteria</taxon>
        <taxon>Bacillati</taxon>
        <taxon>Actinomycetota</taxon>
        <taxon>Actinomycetes</taxon>
        <taxon>Kitasatosporales</taxon>
        <taxon>Streptomycetaceae</taxon>
        <taxon>Streptomyces</taxon>
    </lineage>
</organism>
<evidence type="ECO:0000313" key="3">
    <source>
        <dbReference type="EMBL" id="KAB8162202.1"/>
    </source>
</evidence>
<dbReference type="PANTHER" id="PTHR43130:SF2">
    <property type="entry name" value="DJ-1_PFPI DOMAIN-CONTAINING PROTEIN"/>
    <property type="match status" value="1"/>
</dbReference>
<evidence type="ECO:0000259" key="2">
    <source>
        <dbReference type="Pfam" id="PF01965"/>
    </source>
</evidence>
<dbReference type="PANTHER" id="PTHR43130">
    <property type="entry name" value="ARAC-FAMILY TRANSCRIPTIONAL REGULATOR"/>
    <property type="match status" value="1"/>
</dbReference>
<dbReference type="SUPFAM" id="SSF52317">
    <property type="entry name" value="Class I glutamine amidotransferase-like"/>
    <property type="match status" value="1"/>
</dbReference>
<dbReference type="InterPro" id="IPR029062">
    <property type="entry name" value="Class_I_gatase-like"/>
</dbReference>
<dbReference type="Gene3D" id="3.40.50.880">
    <property type="match status" value="1"/>
</dbReference>
<protein>
    <submittedName>
        <fullName evidence="3">DJ-1/PfpI family protein</fullName>
    </submittedName>
</protein>
<dbReference type="InterPro" id="IPR002818">
    <property type="entry name" value="DJ-1/PfpI"/>
</dbReference>
<accession>A0A5N6A1T1</accession>
<feature type="region of interest" description="Disordered" evidence="1">
    <location>
        <begin position="181"/>
        <end position="211"/>
    </location>
</feature>
<evidence type="ECO:0000313" key="4">
    <source>
        <dbReference type="Proteomes" id="UP000314251"/>
    </source>
</evidence>
<dbReference type="Pfam" id="PF01965">
    <property type="entry name" value="DJ-1_PfpI"/>
    <property type="match status" value="1"/>
</dbReference>
<dbReference type="EMBL" id="VDLY02000015">
    <property type="protein sequence ID" value="KAB8162202.1"/>
    <property type="molecule type" value="Genomic_DNA"/>
</dbReference>
<keyword evidence="4" id="KW-1185">Reference proteome</keyword>
<sequence length="211" mass="22572">MMRILIPLFPGVTTLDAVGPYEVLRQLPGVEVRFPALTPGVVLDGANILGLRADSAFAEFDSTDVLVVPGGPGARPRQEDDVFLTWIARMHASSRWTTSVCTGSLILGAAGLLRGLDATTHWSAVADLEAHGARYTEERVVVRDRIITAAGVSSGIDMALALAERLVGPVPARAAQLSIEYDPQPPFDSGAPSKATPEVMAYVTERRRRRG</sequence>
<comment type="caution">
    <text evidence="3">The sequence shown here is derived from an EMBL/GenBank/DDBJ whole genome shotgun (WGS) entry which is preliminary data.</text>
</comment>
<proteinExistence type="predicted"/>
<dbReference type="InterPro" id="IPR052158">
    <property type="entry name" value="INH-QAR"/>
</dbReference>
<gene>
    <name evidence="3" type="ORF">FH607_022175</name>
</gene>
<dbReference type="CDD" id="cd03139">
    <property type="entry name" value="GATase1_PfpI_2"/>
    <property type="match status" value="1"/>
</dbReference>
<feature type="domain" description="DJ-1/PfpI" evidence="2">
    <location>
        <begin position="2"/>
        <end position="164"/>
    </location>
</feature>
<dbReference type="AlphaFoldDB" id="A0A5N6A1T1"/>
<dbReference type="GO" id="GO:0006355">
    <property type="term" value="P:regulation of DNA-templated transcription"/>
    <property type="evidence" value="ECO:0007669"/>
    <property type="project" value="TreeGrafter"/>
</dbReference>
<dbReference type="Proteomes" id="UP000314251">
    <property type="component" value="Unassembled WGS sequence"/>
</dbReference>
<dbReference type="OrthoDB" id="4265717at2"/>